<sequence length="55" mass="6385">MEFHRTGIRRNLRKDQPFLGIVIRLSIDRYKKGGTFVPPPSLFRFGGFSKFRSGV</sequence>
<name>V6HUY9_9LEPT</name>
<protein>
    <submittedName>
        <fullName evidence="1">Uncharacterized protein</fullName>
    </submittedName>
</protein>
<gene>
    <name evidence="1" type="ORF">LEP1GSC047_3251</name>
</gene>
<reference evidence="1 2" key="1">
    <citation type="submission" date="2013-05" db="EMBL/GenBank/DDBJ databases">
        <authorList>
            <person name="Harkins D.M."/>
            <person name="Durkin A.S."/>
            <person name="Brinkac L.M."/>
            <person name="Haft D.H."/>
            <person name="Selengut J.D."/>
            <person name="Sanka R."/>
            <person name="DePew J."/>
            <person name="Purushe J."/>
            <person name="Hartskeerl R.A."/>
            <person name="Ahmed A."/>
            <person name="van der Linden H."/>
            <person name="Goris M.G.A."/>
            <person name="Vinetz J.M."/>
            <person name="Sutton G.G."/>
            <person name="Nierman W.C."/>
            <person name="Fouts D.E."/>
        </authorList>
    </citation>
    <scope>NUCLEOTIDE SEQUENCE [LARGE SCALE GENOMIC DNA]</scope>
    <source>
        <strain evidence="1 2">10</strain>
    </source>
</reference>
<dbReference type="AlphaFoldDB" id="V6HUY9"/>
<dbReference type="Proteomes" id="UP000018719">
    <property type="component" value="Unassembled WGS sequence"/>
</dbReference>
<comment type="caution">
    <text evidence="1">The sequence shown here is derived from an EMBL/GenBank/DDBJ whole genome shotgun (WGS) entry which is preliminary data.</text>
</comment>
<evidence type="ECO:0000313" key="1">
    <source>
        <dbReference type="EMBL" id="EQA36619.1"/>
    </source>
</evidence>
<evidence type="ECO:0000313" key="2">
    <source>
        <dbReference type="Proteomes" id="UP000018719"/>
    </source>
</evidence>
<dbReference type="EMBL" id="AHMM02000017">
    <property type="protein sequence ID" value="EQA36619.1"/>
    <property type="molecule type" value="Genomic_DNA"/>
</dbReference>
<organism evidence="1 2">
    <name type="scientific">Leptospira inadai serovar Lyme str. 10</name>
    <dbReference type="NCBI Taxonomy" id="1049790"/>
    <lineage>
        <taxon>Bacteria</taxon>
        <taxon>Pseudomonadati</taxon>
        <taxon>Spirochaetota</taxon>
        <taxon>Spirochaetia</taxon>
        <taxon>Leptospirales</taxon>
        <taxon>Leptospiraceae</taxon>
        <taxon>Leptospira</taxon>
    </lineage>
</organism>
<proteinExistence type="predicted"/>
<accession>V6HUY9</accession>